<evidence type="ECO:0000313" key="1">
    <source>
        <dbReference type="EMBL" id="NME89470.1"/>
    </source>
</evidence>
<proteinExistence type="predicted"/>
<dbReference type="RefSeq" id="WP_168969752.1">
    <property type="nucleotide sequence ID" value="NZ_CP132192.1"/>
</dbReference>
<dbReference type="AlphaFoldDB" id="A0AB36CKQ7"/>
<sequence length="224" mass="24737">MDKHLSAAGADWDAGPEAGEWLGPLLEEFSDLLGHAVPAGYEQYAIIPIPFSKEDPELQDISALESLVEELRIFTGEQTVHTGLWEGWGWLYNHGLNPRTAPGVAAYVAGGYDAGDAQGLPDWIAETRVERPNARPLQLPNRNYHLWSGPLDSVLALGHHDNFPSLIWPEDRSWFIGIPIYSAEMAIGADERVIQSILAAPSMRELSARRASRDEALPYVDDLD</sequence>
<dbReference type="EMBL" id="JABAFZ010000006">
    <property type="protein sequence ID" value="NME89470.1"/>
    <property type="molecule type" value="Genomic_DNA"/>
</dbReference>
<comment type="caution">
    <text evidence="1">The sequence shown here is derived from an EMBL/GenBank/DDBJ whole genome shotgun (WGS) entry which is preliminary data.</text>
</comment>
<organism evidence="1 2">
    <name type="scientific">Corynebacterium stationis</name>
    <dbReference type="NCBI Taxonomy" id="1705"/>
    <lineage>
        <taxon>Bacteria</taxon>
        <taxon>Bacillati</taxon>
        <taxon>Actinomycetota</taxon>
        <taxon>Actinomycetes</taxon>
        <taxon>Mycobacteriales</taxon>
        <taxon>Corynebacteriaceae</taxon>
        <taxon>Corynebacterium</taxon>
    </lineage>
</organism>
<gene>
    <name evidence="1" type="ORF">HF853_07280</name>
</gene>
<evidence type="ECO:0000313" key="2">
    <source>
        <dbReference type="Proteomes" id="UP000544551"/>
    </source>
</evidence>
<dbReference type="Proteomes" id="UP000544551">
    <property type="component" value="Unassembled WGS sequence"/>
</dbReference>
<reference evidence="1 2" key="1">
    <citation type="submission" date="2020-04" db="EMBL/GenBank/DDBJ databases">
        <authorList>
            <person name="Hitch T.C.A."/>
            <person name="Wylensek D."/>
            <person name="Clavel T."/>
        </authorList>
    </citation>
    <scope>NUCLEOTIDE SEQUENCE [LARGE SCALE GENOMIC DNA]</scope>
    <source>
        <strain evidence="1 2">BL-383-APC-3D</strain>
    </source>
</reference>
<protein>
    <submittedName>
        <fullName evidence="1">Uncharacterized protein</fullName>
    </submittedName>
</protein>
<accession>A0AB36CKQ7</accession>
<name>A0AB36CKQ7_9CORY</name>